<dbReference type="AlphaFoldDB" id="A0A286UIZ8"/>
<dbReference type="InParanoid" id="A0A286UIZ8"/>
<evidence type="ECO:0008006" key="3">
    <source>
        <dbReference type="Google" id="ProtNLM"/>
    </source>
</evidence>
<dbReference type="SUPFAM" id="SSF52540">
    <property type="entry name" value="P-loop containing nucleoside triphosphate hydrolases"/>
    <property type="match status" value="1"/>
</dbReference>
<sequence length="823" mass="93239">MKHSEIKYFTRKRYPKLQIIILSMTVKPVTVVLHGNDATGKTTLCRAVNDAGYLCFTRGDTDPKHDVDVKALDALTLQLPVDGRQQPKSVYTVDGIERRIVRIVLDADIKSLQHRIASRPKSDEWESEKALFYFRARFKELAAFFGFPIVRTDDGKSISDTVSEIISYIEKPDILGVIEGLRLQTLTLERVYELANISRPVDGVDYAKRLSEIVEKECSEASLFSSSDVHEQCSRDPTLAYNIVNSYDRIFAPTFLHTSEKKVPVSLRLVTEGESKQVYRVETAITDYFSNHLFVVLKPTIYSHSMQATAEIPHLSSIRAQGSRLFLEMFHRSGVEHTYEGINQYGIVYVRATKTTPIETVYKAMCLGTDKHSFYGMRDSSAACLETGEYRGGPYVRFDWRNPNHTYNGVNVADHPFYHLMEKSVGKEPFYVEYLTKRAKPVGDKCIPEDLVPPFQHIENAQLITLRTYLTIQWYLNEIGLEVQDGCILVDRDGLEAWSEINQDCMRIKWRIPPSGQGADGSAFDKDIWRAGGSSAKDKITAKWVQLNELLGSYLSSHSFHANEMLTTDEPYGLVAQRILSDSRFSLLPKYKGLYHRLISHDRLSNASISLKTYRVGITCSKYADKSDSFVLSHLGIRLIRPSGRCLRYKSEVVDEQKFNHYFGTHTVVFVPMKPKDMPHAMEEGMIDFTVSYNSVIDNFPPTSTLLYAIPDPDIKLALISRIGAKIDVQQWSKEKPARIIVEHPIMVKDYLNKLGISEEVYSLQHVSGSSESYLANDNKGGQLLCDAVVSSGRTLVENGLETWRIIKDKGDLTVGLYKSESI</sequence>
<evidence type="ECO:0000313" key="2">
    <source>
        <dbReference type="Proteomes" id="UP000217199"/>
    </source>
</evidence>
<organism evidence="1 2">
    <name type="scientific">Pyrrhoderma noxium</name>
    <dbReference type="NCBI Taxonomy" id="2282107"/>
    <lineage>
        <taxon>Eukaryota</taxon>
        <taxon>Fungi</taxon>
        <taxon>Dikarya</taxon>
        <taxon>Basidiomycota</taxon>
        <taxon>Agaricomycotina</taxon>
        <taxon>Agaricomycetes</taxon>
        <taxon>Hymenochaetales</taxon>
        <taxon>Hymenochaetaceae</taxon>
        <taxon>Pyrrhoderma</taxon>
    </lineage>
</organism>
<proteinExistence type="predicted"/>
<dbReference type="OrthoDB" id="3743777at2759"/>
<name>A0A286UIZ8_9AGAM</name>
<keyword evidence="2" id="KW-1185">Reference proteome</keyword>
<dbReference type="InterPro" id="IPR027417">
    <property type="entry name" value="P-loop_NTPase"/>
</dbReference>
<protein>
    <recommendedName>
        <fullName evidence="3">ATP phosphoribosyltransferase</fullName>
    </recommendedName>
</protein>
<dbReference type="EMBL" id="NBII01000004">
    <property type="protein sequence ID" value="PAV19479.1"/>
    <property type="molecule type" value="Genomic_DNA"/>
</dbReference>
<accession>A0A286UIZ8</accession>
<gene>
    <name evidence="1" type="ORF">PNOK_0441300</name>
</gene>
<evidence type="ECO:0000313" key="1">
    <source>
        <dbReference type="EMBL" id="PAV19479.1"/>
    </source>
</evidence>
<dbReference type="Proteomes" id="UP000217199">
    <property type="component" value="Unassembled WGS sequence"/>
</dbReference>
<reference evidence="1 2" key="1">
    <citation type="journal article" date="2017" name="Mol. Ecol.">
        <title>Comparative and population genomic landscape of Phellinus noxius: A hypervariable fungus causing root rot in trees.</title>
        <authorList>
            <person name="Chung C.L."/>
            <person name="Lee T.J."/>
            <person name="Akiba M."/>
            <person name="Lee H.H."/>
            <person name="Kuo T.H."/>
            <person name="Liu D."/>
            <person name="Ke H.M."/>
            <person name="Yokoi T."/>
            <person name="Roa M.B."/>
            <person name="Lu M.J."/>
            <person name="Chang Y.Y."/>
            <person name="Ann P.J."/>
            <person name="Tsai J.N."/>
            <person name="Chen C.Y."/>
            <person name="Tzean S.S."/>
            <person name="Ota Y."/>
            <person name="Hattori T."/>
            <person name="Sahashi N."/>
            <person name="Liou R.F."/>
            <person name="Kikuchi T."/>
            <person name="Tsai I.J."/>
        </authorList>
    </citation>
    <scope>NUCLEOTIDE SEQUENCE [LARGE SCALE GENOMIC DNA]</scope>
    <source>
        <strain evidence="1 2">FFPRI411160</strain>
    </source>
</reference>
<comment type="caution">
    <text evidence="1">The sequence shown here is derived from an EMBL/GenBank/DDBJ whole genome shotgun (WGS) entry which is preliminary data.</text>
</comment>
<dbReference type="SUPFAM" id="SSF53850">
    <property type="entry name" value="Periplasmic binding protein-like II"/>
    <property type="match status" value="1"/>
</dbReference>